<dbReference type="Proteomes" id="UP000234681">
    <property type="component" value="Chromosome 7"/>
</dbReference>
<reference evidence="1 2" key="1">
    <citation type="submission" date="2005-09" db="EMBL/GenBank/DDBJ databases">
        <authorList>
            <person name="Mural R.J."/>
            <person name="Li P.W."/>
            <person name="Adams M.D."/>
            <person name="Amanatides P.G."/>
            <person name="Baden-Tillson H."/>
            <person name="Barnstead M."/>
            <person name="Chin S.H."/>
            <person name="Dew I."/>
            <person name="Evans C.A."/>
            <person name="Ferriera S."/>
            <person name="Flanigan M."/>
            <person name="Fosler C."/>
            <person name="Glodek A."/>
            <person name="Gu Z."/>
            <person name="Holt R.A."/>
            <person name="Jennings D."/>
            <person name="Kraft C.L."/>
            <person name="Lu F."/>
            <person name="Nguyen T."/>
            <person name="Nusskern D.R."/>
            <person name="Pfannkoch C.M."/>
            <person name="Sitter C."/>
            <person name="Sutton G.G."/>
            <person name="Venter J.C."/>
            <person name="Wang Z."/>
            <person name="Woodage T."/>
            <person name="Zheng X.H."/>
            <person name="Zhong F."/>
        </authorList>
    </citation>
    <scope>NUCLEOTIDE SEQUENCE [LARGE SCALE GENOMIC DNA]</scope>
    <source>
        <strain>BN</strain>
        <strain evidence="2">Sprague-Dawley</strain>
    </source>
</reference>
<sequence length="33" mass="3756">MPSTCARFYSSETNLTVTSIQKTILNAKIKDFF</sequence>
<gene>
    <name evidence="1" type="ORF">rCG_48905</name>
</gene>
<dbReference type="EMBL" id="CH473960">
    <property type="protein sequence ID" value="EDM16714.1"/>
    <property type="molecule type" value="Genomic_DNA"/>
</dbReference>
<proteinExistence type="predicted"/>
<organism evidence="1 2">
    <name type="scientific">Rattus norvegicus</name>
    <name type="common">Rat</name>
    <dbReference type="NCBI Taxonomy" id="10116"/>
    <lineage>
        <taxon>Eukaryota</taxon>
        <taxon>Metazoa</taxon>
        <taxon>Chordata</taxon>
        <taxon>Craniata</taxon>
        <taxon>Vertebrata</taxon>
        <taxon>Euteleostomi</taxon>
        <taxon>Mammalia</taxon>
        <taxon>Eutheria</taxon>
        <taxon>Euarchontoglires</taxon>
        <taxon>Glires</taxon>
        <taxon>Rodentia</taxon>
        <taxon>Myomorpha</taxon>
        <taxon>Muroidea</taxon>
        <taxon>Muridae</taxon>
        <taxon>Murinae</taxon>
        <taxon>Rattus</taxon>
    </lineage>
</organism>
<evidence type="ECO:0000313" key="2">
    <source>
        <dbReference type="Proteomes" id="UP000234681"/>
    </source>
</evidence>
<accession>A6IGI4</accession>
<protein>
    <submittedName>
        <fullName evidence="1">RCG48905</fullName>
    </submittedName>
</protein>
<evidence type="ECO:0000313" key="1">
    <source>
        <dbReference type="EMBL" id="EDM16714.1"/>
    </source>
</evidence>
<dbReference type="AlphaFoldDB" id="A6IGI4"/>
<name>A6IGI4_RAT</name>